<evidence type="ECO:0000256" key="2">
    <source>
        <dbReference type="ARBA" id="ARBA00004752"/>
    </source>
</evidence>
<sequence length="381" mass="41536">MLISRSDRGLLSRWWFTVDLPLMFAVFLLMAIGVLFSLAASPAVADRLGLSYFHFFIRQLIFTVPAILIIVGVSFFDVRTVRRVAFYGFILAIILMVATMVFGSEVKGSRRWLDLGLINFQPSELVKPTFIVIASWFLAEGRRRPDMPGQLLAWGSFGLVLGLLVLQPDFGQSVLICLVWAVLLLIYGIAWKYVIGLAGLAVAGGAIAYTSFRHVASRIDRFLNPEAGDNFQVDTAMRAFENGGLFGTGPGGGTAKRTLPDAHTDFIFAVVGEEFGFIASVVLMALIAFITLRVLKFAMKEGDSFVVLATSGLVSIFSFQAIINMAVNVSLLPAKGMTLPFISYGGSSLLTMSFAMGLVLALTRTRPAARVQSPHLRAQMV</sequence>
<dbReference type="InterPro" id="IPR001182">
    <property type="entry name" value="FtsW/RodA"/>
</dbReference>
<keyword evidence="5" id="KW-0328">Glycosyltransferase</keyword>
<dbReference type="GO" id="GO:0008360">
    <property type="term" value="P:regulation of cell shape"/>
    <property type="evidence" value="ECO:0007669"/>
    <property type="project" value="UniProtKB-KW"/>
</dbReference>
<reference evidence="18" key="1">
    <citation type="submission" date="2018-06" db="EMBL/GenBank/DDBJ databases">
        <authorList>
            <person name="Zhirakovskaya E."/>
        </authorList>
    </citation>
    <scope>NUCLEOTIDE SEQUENCE</scope>
</reference>
<name>A0A3B0SIA8_9ZZZZ</name>
<dbReference type="PANTHER" id="PTHR30474:SF2">
    <property type="entry name" value="PEPTIDOGLYCAN GLYCOSYLTRANSFERASE FTSW-RELATED"/>
    <property type="match status" value="1"/>
</dbReference>
<dbReference type="GO" id="GO:0008955">
    <property type="term" value="F:peptidoglycan glycosyltransferase activity"/>
    <property type="evidence" value="ECO:0007669"/>
    <property type="project" value="UniProtKB-EC"/>
</dbReference>
<evidence type="ECO:0000256" key="5">
    <source>
        <dbReference type="ARBA" id="ARBA00022676"/>
    </source>
</evidence>
<feature type="transmembrane region" description="Helical" evidence="17">
    <location>
        <begin position="197"/>
        <end position="216"/>
    </location>
</feature>
<comment type="pathway">
    <text evidence="2">Cell wall biogenesis; peptidoglycan biosynthesis.</text>
</comment>
<feature type="transmembrane region" description="Helical" evidence="17">
    <location>
        <begin position="173"/>
        <end position="190"/>
    </location>
</feature>
<dbReference type="PANTHER" id="PTHR30474">
    <property type="entry name" value="CELL CYCLE PROTEIN"/>
    <property type="match status" value="1"/>
</dbReference>
<dbReference type="EMBL" id="UOEC01000177">
    <property type="protein sequence ID" value="VAW00539.1"/>
    <property type="molecule type" value="Genomic_DNA"/>
</dbReference>
<dbReference type="GO" id="GO:0071555">
    <property type="term" value="P:cell wall organization"/>
    <property type="evidence" value="ECO:0007669"/>
    <property type="project" value="UniProtKB-KW"/>
</dbReference>
<evidence type="ECO:0000256" key="11">
    <source>
        <dbReference type="ARBA" id="ARBA00023136"/>
    </source>
</evidence>
<feature type="transmembrane region" description="Helical" evidence="17">
    <location>
        <begin position="84"/>
        <end position="102"/>
    </location>
</feature>
<evidence type="ECO:0000256" key="9">
    <source>
        <dbReference type="ARBA" id="ARBA00022984"/>
    </source>
</evidence>
<keyword evidence="8" id="KW-0133">Cell shape</keyword>
<dbReference type="AlphaFoldDB" id="A0A3B0SIA8"/>
<comment type="subcellular location">
    <subcellularLocation>
        <location evidence="1">Cell membrane</location>
        <topology evidence="1">Multi-pass membrane protein</topology>
    </subcellularLocation>
</comment>
<feature type="transmembrane region" description="Helical" evidence="17">
    <location>
        <begin position="341"/>
        <end position="362"/>
    </location>
</feature>
<evidence type="ECO:0000256" key="3">
    <source>
        <dbReference type="ARBA" id="ARBA00022475"/>
    </source>
</evidence>
<keyword evidence="3" id="KW-1003">Cell membrane</keyword>
<organism evidence="18">
    <name type="scientific">hydrothermal vent metagenome</name>
    <dbReference type="NCBI Taxonomy" id="652676"/>
    <lineage>
        <taxon>unclassified sequences</taxon>
        <taxon>metagenomes</taxon>
        <taxon>ecological metagenomes</taxon>
    </lineage>
</organism>
<evidence type="ECO:0000313" key="18">
    <source>
        <dbReference type="EMBL" id="VAW00539.1"/>
    </source>
</evidence>
<feature type="transmembrane region" description="Helical" evidence="17">
    <location>
        <begin position="151"/>
        <end position="167"/>
    </location>
</feature>
<dbReference type="Pfam" id="PF01098">
    <property type="entry name" value="FTSW_RODA_SPOVE"/>
    <property type="match status" value="1"/>
</dbReference>
<dbReference type="GO" id="GO:0015648">
    <property type="term" value="F:lipid-linked peptidoglycan transporter activity"/>
    <property type="evidence" value="ECO:0007669"/>
    <property type="project" value="TreeGrafter"/>
</dbReference>
<comment type="catalytic activity">
    <reaction evidence="16">
        <text>[GlcNAc-(1-&gt;4)-Mur2Ac(oyl-L-Ala-gamma-D-Glu-L-Lys-D-Ala-D-Ala)](n)-di-trans,octa-cis-undecaprenyl diphosphate + beta-D-GlcNAc-(1-&gt;4)-Mur2Ac(oyl-L-Ala-gamma-D-Glu-L-Lys-D-Ala-D-Ala)-di-trans,octa-cis-undecaprenyl diphosphate = [GlcNAc-(1-&gt;4)-Mur2Ac(oyl-L-Ala-gamma-D-Glu-L-Lys-D-Ala-D-Ala)](n+1)-di-trans,octa-cis-undecaprenyl diphosphate + di-trans,octa-cis-undecaprenyl diphosphate + H(+)</text>
        <dbReference type="Rhea" id="RHEA:23708"/>
        <dbReference type="Rhea" id="RHEA-COMP:9602"/>
        <dbReference type="Rhea" id="RHEA-COMP:9603"/>
        <dbReference type="ChEBI" id="CHEBI:15378"/>
        <dbReference type="ChEBI" id="CHEBI:58405"/>
        <dbReference type="ChEBI" id="CHEBI:60033"/>
        <dbReference type="ChEBI" id="CHEBI:78435"/>
        <dbReference type="EC" id="2.4.99.28"/>
    </reaction>
</comment>
<dbReference type="InterPro" id="IPR013437">
    <property type="entry name" value="FtsW"/>
</dbReference>
<accession>A0A3B0SIA8</accession>
<evidence type="ECO:0000256" key="17">
    <source>
        <dbReference type="SAM" id="Phobius"/>
    </source>
</evidence>
<evidence type="ECO:0000256" key="7">
    <source>
        <dbReference type="ARBA" id="ARBA00022692"/>
    </source>
</evidence>
<dbReference type="NCBIfam" id="TIGR02614">
    <property type="entry name" value="ftsW"/>
    <property type="match status" value="1"/>
</dbReference>
<keyword evidence="13" id="KW-0961">Cell wall biogenesis/degradation</keyword>
<keyword evidence="10 17" id="KW-1133">Transmembrane helix</keyword>
<dbReference type="GO" id="GO:0032153">
    <property type="term" value="C:cell division site"/>
    <property type="evidence" value="ECO:0007669"/>
    <property type="project" value="TreeGrafter"/>
</dbReference>
<evidence type="ECO:0000256" key="15">
    <source>
        <dbReference type="ARBA" id="ARBA00044770"/>
    </source>
</evidence>
<dbReference type="GO" id="GO:0051301">
    <property type="term" value="P:cell division"/>
    <property type="evidence" value="ECO:0007669"/>
    <property type="project" value="UniProtKB-KW"/>
</dbReference>
<dbReference type="GO" id="GO:0009252">
    <property type="term" value="P:peptidoglycan biosynthetic process"/>
    <property type="evidence" value="ECO:0007669"/>
    <property type="project" value="UniProtKB-KW"/>
</dbReference>
<keyword evidence="4 18" id="KW-0132">Cell division</keyword>
<evidence type="ECO:0000256" key="6">
    <source>
        <dbReference type="ARBA" id="ARBA00022679"/>
    </source>
</evidence>
<feature type="transmembrane region" description="Helical" evidence="17">
    <location>
        <begin position="307"/>
        <end position="329"/>
    </location>
</feature>
<evidence type="ECO:0000256" key="1">
    <source>
        <dbReference type="ARBA" id="ARBA00004651"/>
    </source>
</evidence>
<keyword evidence="7 17" id="KW-0812">Transmembrane</keyword>
<keyword evidence="9" id="KW-0573">Peptidoglycan synthesis</keyword>
<proteinExistence type="predicted"/>
<evidence type="ECO:0000256" key="14">
    <source>
        <dbReference type="ARBA" id="ARBA00032370"/>
    </source>
</evidence>
<evidence type="ECO:0000256" key="16">
    <source>
        <dbReference type="ARBA" id="ARBA00049902"/>
    </source>
</evidence>
<feature type="transmembrane region" description="Helical" evidence="17">
    <location>
        <begin position="52"/>
        <end position="77"/>
    </location>
</feature>
<gene>
    <name evidence="18" type="ORF">MNBD_ALPHA08-1117</name>
</gene>
<dbReference type="GO" id="GO:0005886">
    <property type="term" value="C:plasma membrane"/>
    <property type="evidence" value="ECO:0007669"/>
    <property type="project" value="UniProtKB-SubCell"/>
</dbReference>
<feature type="transmembrane region" description="Helical" evidence="17">
    <location>
        <begin position="122"/>
        <end position="139"/>
    </location>
</feature>
<keyword evidence="11 17" id="KW-0472">Membrane</keyword>
<dbReference type="EC" id="2.4.99.28" evidence="15"/>
<evidence type="ECO:0000256" key="4">
    <source>
        <dbReference type="ARBA" id="ARBA00022618"/>
    </source>
</evidence>
<protein>
    <recommendedName>
        <fullName evidence="15">peptidoglycan glycosyltransferase</fullName>
        <ecNumber evidence="15">2.4.99.28</ecNumber>
    </recommendedName>
    <alternativeName>
        <fullName evidence="14">Peptidoglycan polymerase</fullName>
    </alternativeName>
</protein>
<evidence type="ECO:0000256" key="8">
    <source>
        <dbReference type="ARBA" id="ARBA00022960"/>
    </source>
</evidence>
<keyword evidence="12" id="KW-0131">Cell cycle</keyword>
<evidence type="ECO:0000256" key="12">
    <source>
        <dbReference type="ARBA" id="ARBA00023306"/>
    </source>
</evidence>
<evidence type="ECO:0000256" key="10">
    <source>
        <dbReference type="ARBA" id="ARBA00022989"/>
    </source>
</evidence>
<evidence type="ECO:0000256" key="13">
    <source>
        <dbReference type="ARBA" id="ARBA00023316"/>
    </source>
</evidence>
<keyword evidence="6" id="KW-0808">Transferase</keyword>
<feature type="transmembrane region" description="Helical" evidence="17">
    <location>
        <begin position="20"/>
        <end position="40"/>
    </location>
</feature>
<feature type="transmembrane region" description="Helical" evidence="17">
    <location>
        <begin position="275"/>
        <end position="295"/>
    </location>
</feature>